<organism evidence="1 2">
    <name type="scientific">Candidatus Venteria ishoeyi</name>
    <dbReference type="NCBI Taxonomy" id="1899563"/>
    <lineage>
        <taxon>Bacteria</taxon>
        <taxon>Pseudomonadati</taxon>
        <taxon>Pseudomonadota</taxon>
        <taxon>Gammaproteobacteria</taxon>
        <taxon>Thiotrichales</taxon>
        <taxon>Thiotrichaceae</taxon>
        <taxon>Venteria</taxon>
    </lineage>
</organism>
<name>A0A1H6FHN9_9GAMM</name>
<evidence type="ECO:0000313" key="1">
    <source>
        <dbReference type="EMBL" id="SEH08565.1"/>
    </source>
</evidence>
<accession>A0A1H6FHN9</accession>
<dbReference type="AlphaFoldDB" id="A0A1H6FHN9"/>
<protein>
    <submittedName>
        <fullName evidence="1">Uncharacterized protein</fullName>
    </submittedName>
</protein>
<gene>
    <name evidence="1" type="ORF">MBHS_04457</name>
</gene>
<dbReference type="Proteomes" id="UP000236724">
    <property type="component" value="Unassembled WGS sequence"/>
</dbReference>
<reference evidence="1 2" key="1">
    <citation type="submission" date="2016-10" db="EMBL/GenBank/DDBJ databases">
        <authorList>
            <person name="de Groot N.N."/>
        </authorList>
    </citation>
    <scope>NUCLEOTIDE SEQUENCE [LARGE SCALE GENOMIC DNA]</scope>
    <source>
        <strain evidence="1">MBHS1</strain>
    </source>
</reference>
<keyword evidence="2" id="KW-1185">Reference proteome</keyword>
<proteinExistence type="predicted"/>
<sequence>MDIGARYERKDRDSTLLGEDYTRNLFYLYLKVAY</sequence>
<evidence type="ECO:0000313" key="2">
    <source>
        <dbReference type="Proteomes" id="UP000236724"/>
    </source>
</evidence>
<dbReference type="EMBL" id="FMSV02000553">
    <property type="protein sequence ID" value="SEH08565.1"/>
    <property type="molecule type" value="Genomic_DNA"/>
</dbReference>